<keyword evidence="5 6" id="KW-0408">Iron</keyword>
<evidence type="ECO:0000259" key="7">
    <source>
        <dbReference type="PROSITE" id="PS51007"/>
    </source>
</evidence>
<keyword evidence="3 6" id="KW-0479">Metal-binding</keyword>
<organism evidence="8 9">
    <name type="scientific">Yanghanlia caeni</name>
    <dbReference type="NCBI Taxonomy" id="3064283"/>
    <lineage>
        <taxon>Bacteria</taxon>
        <taxon>Pseudomonadati</taxon>
        <taxon>Pseudomonadota</taxon>
        <taxon>Betaproteobacteria</taxon>
        <taxon>Burkholderiales</taxon>
        <taxon>Alcaligenaceae</taxon>
        <taxon>Yanghanlia</taxon>
    </lineage>
</organism>
<keyword evidence="9" id="KW-1185">Reference proteome</keyword>
<evidence type="ECO:0000256" key="5">
    <source>
        <dbReference type="ARBA" id="ARBA00023004"/>
    </source>
</evidence>
<evidence type="ECO:0000256" key="4">
    <source>
        <dbReference type="ARBA" id="ARBA00022982"/>
    </source>
</evidence>
<name>A0ABU1D5L6_9BURK</name>
<reference evidence="8 9" key="1">
    <citation type="submission" date="2023-08" db="EMBL/GenBank/DDBJ databases">
        <title>Alcaligenaceae gen. nov., a novel taxon isolated from the sludge of Yixing Pesticide Factory.</title>
        <authorList>
            <person name="Ruan L."/>
        </authorList>
    </citation>
    <scope>NUCLEOTIDE SEQUENCE [LARGE SCALE GENOMIC DNA]</scope>
    <source>
        <strain evidence="8 9">LG-2</strain>
    </source>
</reference>
<dbReference type="PROSITE" id="PS51007">
    <property type="entry name" value="CYTC"/>
    <property type="match status" value="1"/>
</dbReference>
<evidence type="ECO:0000256" key="3">
    <source>
        <dbReference type="ARBA" id="ARBA00022723"/>
    </source>
</evidence>
<proteinExistence type="predicted"/>
<dbReference type="PRINTS" id="PR00605">
    <property type="entry name" value="CYTCHROMECIC"/>
</dbReference>
<dbReference type="InterPro" id="IPR008168">
    <property type="entry name" value="Cyt_C_IC"/>
</dbReference>
<gene>
    <name evidence="8" type="ORF">Q8947_06990</name>
</gene>
<dbReference type="PANTHER" id="PTHR35008">
    <property type="entry name" value="BLL4482 PROTEIN-RELATED"/>
    <property type="match status" value="1"/>
</dbReference>
<evidence type="ECO:0000313" key="9">
    <source>
        <dbReference type="Proteomes" id="UP001232156"/>
    </source>
</evidence>
<dbReference type="InterPro" id="IPR051459">
    <property type="entry name" value="Cytochrome_c-type_DH"/>
</dbReference>
<dbReference type="EMBL" id="JAUZQE010000012">
    <property type="protein sequence ID" value="MDR4125729.1"/>
    <property type="molecule type" value="Genomic_DNA"/>
</dbReference>
<dbReference type="SUPFAM" id="SSF46626">
    <property type="entry name" value="Cytochrome c"/>
    <property type="match status" value="1"/>
</dbReference>
<dbReference type="RefSeq" id="WP_347286866.1">
    <property type="nucleotide sequence ID" value="NZ_JAUZQE010000012.1"/>
</dbReference>
<comment type="caution">
    <text evidence="8">The sequence shown here is derived from an EMBL/GenBank/DDBJ whole genome shotgun (WGS) entry which is preliminary data.</text>
</comment>
<accession>A0ABU1D5L6</accession>
<dbReference type="Gene3D" id="1.10.760.10">
    <property type="entry name" value="Cytochrome c-like domain"/>
    <property type="match status" value="1"/>
</dbReference>
<keyword evidence="4" id="KW-0249">Electron transport</keyword>
<sequence>MKPLAMGLAFMLAIAAIGIAYDFHKASQVPAGFCIDTRDARLVASGRVLYMSHCAACHGAALEGQPNWRERRENGRLPAPPHDESGHTWHHPDSVLFDITRNGLVPGHTAPPGYESDMPAYAGILSDDEIIAILAYIKSTWSPEIRTLHDEVNRNAWQGGAR</sequence>
<evidence type="ECO:0000256" key="1">
    <source>
        <dbReference type="ARBA" id="ARBA00022448"/>
    </source>
</evidence>
<dbReference type="PANTHER" id="PTHR35008:SF4">
    <property type="entry name" value="BLL4482 PROTEIN"/>
    <property type="match status" value="1"/>
</dbReference>
<keyword evidence="1" id="KW-0813">Transport</keyword>
<protein>
    <submittedName>
        <fullName evidence="8">Cytochrome c</fullName>
    </submittedName>
</protein>
<dbReference type="Proteomes" id="UP001232156">
    <property type="component" value="Unassembled WGS sequence"/>
</dbReference>
<evidence type="ECO:0000313" key="8">
    <source>
        <dbReference type="EMBL" id="MDR4125729.1"/>
    </source>
</evidence>
<dbReference type="Pfam" id="PF00034">
    <property type="entry name" value="Cytochrom_C"/>
    <property type="match status" value="1"/>
</dbReference>
<evidence type="ECO:0000256" key="6">
    <source>
        <dbReference type="PROSITE-ProRule" id="PRU00433"/>
    </source>
</evidence>
<evidence type="ECO:0000256" key="2">
    <source>
        <dbReference type="ARBA" id="ARBA00022617"/>
    </source>
</evidence>
<keyword evidence="2 6" id="KW-0349">Heme</keyword>
<feature type="domain" description="Cytochrome c" evidence="7">
    <location>
        <begin position="41"/>
        <end position="141"/>
    </location>
</feature>
<dbReference type="InterPro" id="IPR009056">
    <property type="entry name" value="Cyt_c-like_dom"/>
</dbReference>
<dbReference type="InterPro" id="IPR036909">
    <property type="entry name" value="Cyt_c-like_dom_sf"/>
</dbReference>